<feature type="transmembrane region" description="Helical" evidence="1">
    <location>
        <begin position="79"/>
        <end position="99"/>
    </location>
</feature>
<dbReference type="EMBL" id="PYGD01000001">
    <property type="protein sequence ID" value="PSK94882.1"/>
    <property type="molecule type" value="Genomic_DNA"/>
</dbReference>
<keyword evidence="3" id="KW-1185">Reference proteome</keyword>
<keyword evidence="1" id="KW-0812">Transmembrane</keyword>
<accession>A0A2P8DCE0</accession>
<name>A0A2P8DCE0_9BACT</name>
<keyword evidence="1" id="KW-0472">Membrane</keyword>
<gene>
    <name evidence="2" type="ORF">B0I18_1011045</name>
</gene>
<dbReference type="AlphaFoldDB" id="A0A2P8DCE0"/>
<protein>
    <recommendedName>
        <fullName evidence="4">Rod shape-determining protein MreD</fullName>
    </recommendedName>
</protein>
<feature type="transmembrane region" description="Helical" evidence="1">
    <location>
        <begin position="43"/>
        <end position="67"/>
    </location>
</feature>
<feature type="transmembrane region" description="Helical" evidence="1">
    <location>
        <begin position="12"/>
        <end position="31"/>
    </location>
</feature>
<evidence type="ECO:0000313" key="2">
    <source>
        <dbReference type="EMBL" id="PSK94882.1"/>
    </source>
</evidence>
<organism evidence="2 3">
    <name type="scientific">Taibaiella chishuiensis</name>
    <dbReference type="NCBI Taxonomy" id="1434707"/>
    <lineage>
        <taxon>Bacteria</taxon>
        <taxon>Pseudomonadati</taxon>
        <taxon>Bacteroidota</taxon>
        <taxon>Chitinophagia</taxon>
        <taxon>Chitinophagales</taxon>
        <taxon>Chitinophagaceae</taxon>
        <taxon>Taibaiella</taxon>
    </lineage>
</organism>
<evidence type="ECO:0000313" key="3">
    <source>
        <dbReference type="Proteomes" id="UP000240572"/>
    </source>
</evidence>
<dbReference type="Proteomes" id="UP000240572">
    <property type="component" value="Unassembled WGS sequence"/>
</dbReference>
<reference evidence="2 3" key="1">
    <citation type="submission" date="2018-03" db="EMBL/GenBank/DDBJ databases">
        <title>Genomic Encyclopedia of Type Strains, Phase III (KMG-III): the genomes of soil and plant-associated and newly described type strains.</title>
        <authorList>
            <person name="Whitman W."/>
        </authorList>
    </citation>
    <scope>NUCLEOTIDE SEQUENCE [LARGE SCALE GENOMIC DNA]</scope>
    <source>
        <strain evidence="2 3">CGMCC 1.12700</strain>
    </source>
</reference>
<feature type="transmembrane region" description="Helical" evidence="1">
    <location>
        <begin position="151"/>
        <end position="172"/>
    </location>
</feature>
<proteinExistence type="predicted"/>
<feature type="transmembrane region" description="Helical" evidence="1">
    <location>
        <begin position="119"/>
        <end position="139"/>
    </location>
</feature>
<evidence type="ECO:0008006" key="4">
    <source>
        <dbReference type="Google" id="ProtNLM"/>
    </source>
</evidence>
<sequence length="185" mass="21090">MSIYLRNIFRFVLLVLIQVLLLNKIPLRWWANPSGFPPYTPFIYPLFILVLPLSTPVWFLLISSFTMGVTIDAFMDTGGIHAAACVLMAFFRTNVLVALLPKRLSEYPNTSPNIKSMGWTPFLTYSAVLLLLHHLVFYIIEIWSFSSMGYLLIKVLATLVTSMAFVVLYSLLFSTSLNATYYDNK</sequence>
<keyword evidence="1" id="KW-1133">Transmembrane helix</keyword>
<dbReference type="RefSeq" id="WP_106521566.1">
    <property type="nucleotide sequence ID" value="NZ_PYGD01000001.1"/>
</dbReference>
<evidence type="ECO:0000256" key="1">
    <source>
        <dbReference type="SAM" id="Phobius"/>
    </source>
</evidence>
<dbReference type="OrthoDB" id="1132160at2"/>
<comment type="caution">
    <text evidence="2">The sequence shown here is derived from an EMBL/GenBank/DDBJ whole genome shotgun (WGS) entry which is preliminary data.</text>
</comment>